<dbReference type="PROSITE" id="PS51257">
    <property type="entry name" value="PROKAR_LIPOPROTEIN"/>
    <property type="match status" value="1"/>
</dbReference>
<feature type="signal peptide" evidence="2">
    <location>
        <begin position="1"/>
        <end position="28"/>
    </location>
</feature>
<accession>A0A290ZE08</accession>
<keyword evidence="2" id="KW-0732">Signal</keyword>
<sequence>MKAARALLGALLALPVLVSCTTPSPAPKADGHVDEPLSVTTTPPPSLFPRPSEMPLDGVAPCSLLNEEQRGELSLDNPENEYVETSLAGARACSLRSNVSGNVVRLALVTGEGVLLWLDDYAQVEVETIEVVGFPALVVRTPGVEDVCNVEVDVAQGQFLDVMFRDGGNSTPLPQDVLCQGARRAAEAAVTGLRQRE</sequence>
<protein>
    <recommendedName>
        <fullName evidence="5">DUF3558 domain-containing protein</fullName>
    </recommendedName>
</protein>
<evidence type="ECO:0000313" key="3">
    <source>
        <dbReference type="EMBL" id="ATE57251.1"/>
    </source>
</evidence>
<feature type="chain" id="PRO_5012064120" description="DUF3558 domain-containing protein" evidence="2">
    <location>
        <begin position="29"/>
        <end position="197"/>
    </location>
</feature>
<dbReference type="EMBL" id="CP023445">
    <property type="protein sequence ID" value="ATE57251.1"/>
    <property type="molecule type" value="Genomic_DNA"/>
</dbReference>
<evidence type="ECO:0000256" key="1">
    <source>
        <dbReference type="SAM" id="MobiDB-lite"/>
    </source>
</evidence>
<dbReference type="KEGG" id="apre:CNX65_31430"/>
<dbReference type="Pfam" id="PF12079">
    <property type="entry name" value="DUF3558"/>
    <property type="match status" value="1"/>
</dbReference>
<reference evidence="3" key="1">
    <citation type="submission" date="2017-09" db="EMBL/GenBank/DDBJ databases">
        <title>Complete Genome Sequence of ansamitocin-producing Bacterium Actinosynnema pretiosum X47.</title>
        <authorList>
            <person name="Cao G."/>
            <person name="Zong G."/>
            <person name="Zhong C."/>
            <person name="Fu J."/>
        </authorList>
    </citation>
    <scope>NUCLEOTIDE SEQUENCE [LARGE SCALE GENOMIC DNA]</scope>
    <source>
        <strain evidence="3">X47</strain>
    </source>
</reference>
<evidence type="ECO:0000313" key="4">
    <source>
        <dbReference type="Proteomes" id="UP000218505"/>
    </source>
</evidence>
<organism evidence="3 4">
    <name type="scientific">Actinosynnema pretiosum</name>
    <dbReference type="NCBI Taxonomy" id="42197"/>
    <lineage>
        <taxon>Bacteria</taxon>
        <taxon>Bacillati</taxon>
        <taxon>Actinomycetota</taxon>
        <taxon>Actinomycetes</taxon>
        <taxon>Pseudonocardiales</taxon>
        <taxon>Pseudonocardiaceae</taxon>
        <taxon>Actinosynnema</taxon>
    </lineage>
</organism>
<feature type="region of interest" description="Disordered" evidence="1">
    <location>
        <begin position="25"/>
        <end position="49"/>
    </location>
</feature>
<gene>
    <name evidence="3" type="ORF">CNX65_31430</name>
</gene>
<dbReference type="AlphaFoldDB" id="A0A290ZE08"/>
<evidence type="ECO:0008006" key="5">
    <source>
        <dbReference type="Google" id="ProtNLM"/>
    </source>
</evidence>
<dbReference type="InterPro" id="IPR024520">
    <property type="entry name" value="DUF3558"/>
</dbReference>
<proteinExistence type="predicted"/>
<evidence type="ECO:0000256" key="2">
    <source>
        <dbReference type="SAM" id="SignalP"/>
    </source>
</evidence>
<name>A0A290ZE08_9PSEU</name>
<dbReference type="RefSeq" id="WP_096496971.1">
    <property type="nucleotide sequence ID" value="NZ_CP023445.1"/>
</dbReference>
<keyword evidence="4" id="KW-1185">Reference proteome</keyword>
<dbReference type="Proteomes" id="UP000218505">
    <property type="component" value="Chromosome"/>
</dbReference>